<organism evidence="3 4">
    <name type="scientific">Moheibacter sediminis</name>
    <dbReference type="NCBI Taxonomy" id="1434700"/>
    <lineage>
        <taxon>Bacteria</taxon>
        <taxon>Pseudomonadati</taxon>
        <taxon>Bacteroidota</taxon>
        <taxon>Flavobacteriia</taxon>
        <taxon>Flavobacteriales</taxon>
        <taxon>Weeksellaceae</taxon>
        <taxon>Moheibacter</taxon>
    </lineage>
</organism>
<dbReference type="Pfam" id="PF06580">
    <property type="entry name" value="His_kinase"/>
    <property type="match status" value="1"/>
</dbReference>
<dbReference type="SUPFAM" id="SSF55874">
    <property type="entry name" value="ATPase domain of HSP90 chaperone/DNA topoisomerase II/histidine kinase"/>
    <property type="match status" value="1"/>
</dbReference>
<keyword evidence="4" id="KW-1185">Reference proteome</keyword>
<protein>
    <submittedName>
        <fullName evidence="3">Histidine kinase</fullName>
    </submittedName>
</protein>
<dbReference type="AlphaFoldDB" id="A0A1W2B0G9"/>
<evidence type="ECO:0000256" key="1">
    <source>
        <dbReference type="SAM" id="Phobius"/>
    </source>
</evidence>
<accession>A0A1W2B0G9</accession>
<dbReference type="InterPro" id="IPR010559">
    <property type="entry name" value="Sig_transdc_His_kin_internal"/>
</dbReference>
<reference evidence="3 4" key="1">
    <citation type="submission" date="2017-04" db="EMBL/GenBank/DDBJ databases">
        <authorList>
            <person name="Afonso C.L."/>
            <person name="Miller P.J."/>
            <person name="Scott M.A."/>
            <person name="Spackman E."/>
            <person name="Goraichik I."/>
            <person name="Dimitrov K.M."/>
            <person name="Suarez D.L."/>
            <person name="Swayne D.E."/>
        </authorList>
    </citation>
    <scope>NUCLEOTIDE SEQUENCE [LARGE SCALE GENOMIC DNA]</scope>
    <source>
        <strain evidence="3 4">CGMCC 1.12708</strain>
    </source>
</reference>
<feature type="domain" description="Signal transduction histidine kinase internal region" evidence="2">
    <location>
        <begin position="124"/>
        <end position="201"/>
    </location>
</feature>
<gene>
    <name evidence="3" type="ORF">SAMN06296427_105185</name>
</gene>
<sequence length="312" mass="36228">MSSLITLYYVHAQVFIPKWIIEKKYPLYVFLTVTTVVVHILFSRMADRLILRPAKGVFQDIDFTTFEAVMMQINPFVGKGYYDKIIPILDLLLIAIGIILTISKKWQNEQKRRQELEQERLSSELTYLKAQINPHFFFNTLNNIYSYTLVDGDIARKAISNLSKMMRYVLYDSQTHTTTLIKEIEFIKDYIDLMKLRVTDKVKIETSFNFTNKDIPIAPMLFLPFVENAFKHGISTIEDCFIEIKLIQNGNNLTLEVINSLLSKRQSLDESNGIGLVNTKRRLDLLYAGKYELIAEPTENGTFEVKLKIDTQ</sequence>
<evidence type="ECO:0000259" key="2">
    <source>
        <dbReference type="Pfam" id="PF06580"/>
    </source>
</evidence>
<dbReference type="InterPro" id="IPR050640">
    <property type="entry name" value="Bact_2-comp_sensor_kinase"/>
</dbReference>
<keyword evidence="1" id="KW-0472">Membrane</keyword>
<keyword evidence="3" id="KW-0808">Transferase</keyword>
<name>A0A1W2B0G9_9FLAO</name>
<feature type="transmembrane region" description="Helical" evidence="1">
    <location>
        <begin position="25"/>
        <end position="42"/>
    </location>
</feature>
<keyword evidence="3" id="KW-0418">Kinase</keyword>
<evidence type="ECO:0000313" key="4">
    <source>
        <dbReference type="Proteomes" id="UP000192393"/>
    </source>
</evidence>
<evidence type="ECO:0000313" key="3">
    <source>
        <dbReference type="EMBL" id="SMC66211.1"/>
    </source>
</evidence>
<dbReference type="GO" id="GO:0016020">
    <property type="term" value="C:membrane"/>
    <property type="evidence" value="ECO:0007669"/>
    <property type="project" value="InterPro"/>
</dbReference>
<dbReference type="EMBL" id="FWXS01000005">
    <property type="protein sequence ID" value="SMC66211.1"/>
    <property type="molecule type" value="Genomic_DNA"/>
</dbReference>
<proteinExistence type="predicted"/>
<dbReference type="GO" id="GO:0000155">
    <property type="term" value="F:phosphorelay sensor kinase activity"/>
    <property type="evidence" value="ECO:0007669"/>
    <property type="project" value="InterPro"/>
</dbReference>
<dbReference type="PANTHER" id="PTHR34220">
    <property type="entry name" value="SENSOR HISTIDINE KINASE YPDA"/>
    <property type="match status" value="1"/>
</dbReference>
<dbReference type="STRING" id="1434700.SAMN06296427_105185"/>
<dbReference type="Gene3D" id="3.30.565.10">
    <property type="entry name" value="Histidine kinase-like ATPase, C-terminal domain"/>
    <property type="match status" value="1"/>
</dbReference>
<keyword evidence="1" id="KW-0812">Transmembrane</keyword>
<dbReference type="InterPro" id="IPR036890">
    <property type="entry name" value="HATPase_C_sf"/>
</dbReference>
<keyword evidence="1" id="KW-1133">Transmembrane helix</keyword>
<dbReference type="PANTHER" id="PTHR34220:SF7">
    <property type="entry name" value="SENSOR HISTIDINE KINASE YPDA"/>
    <property type="match status" value="1"/>
</dbReference>
<feature type="transmembrane region" description="Helical" evidence="1">
    <location>
        <begin position="85"/>
        <end position="103"/>
    </location>
</feature>
<dbReference type="Proteomes" id="UP000192393">
    <property type="component" value="Unassembled WGS sequence"/>
</dbReference>